<evidence type="ECO:0000313" key="2">
    <source>
        <dbReference type="Proteomes" id="UP001295794"/>
    </source>
</evidence>
<dbReference type="EMBL" id="CAVNYO010000160">
    <property type="protein sequence ID" value="CAK5270195.1"/>
    <property type="molecule type" value="Genomic_DNA"/>
</dbReference>
<dbReference type="AlphaFoldDB" id="A0AAD2H7E8"/>
<reference evidence="1" key="1">
    <citation type="submission" date="2023-11" db="EMBL/GenBank/DDBJ databases">
        <authorList>
            <person name="De Vega J J."/>
            <person name="De Vega J J."/>
        </authorList>
    </citation>
    <scope>NUCLEOTIDE SEQUENCE</scope>
</reference>
<proteinExistence type="predicted"/>
<keyword evidence="2" id="KW-1185">Reference proteome</keyword>
<evidence type="ECO:0000313" key="1">
    <source>
        <dbReference type="EMBL" id="CAK5270195.1"/>
    </source>
</evidence>
<comment type="caution">
    <text evidence="1">The sequence shown here is derived from an EMBL/GenBank/DDBJ whole genome shotgun (WGS) entry which is preliminary data.</text>
</comment>
<sequence>MLSAIISTDGRTSFVSWADSGRSSSSESSALAPMSFCTCTTRSSSLRHLIRLLRSFPVAGNALTRRAISMAMRPCADSRFDVWDSRRALILFCVMATWSASSSKDSKLDSFVGS</sequence>
<accession>A0AAD2H7E8</accession>
<protein>
    <submittedName>
        <fullName evidence="1">Uncharacterized protein</fullName>
    </submittedName>
</protein>
<name>A0AAD2H7E8_9AGAR</name>
<organism evidence="1 2">
    <name type="scientific">Mycena citricolor</name>
    <dbReference type="NCBI Taxonomy" id="2018698"/>
    <lineage>
        <taxon>Eukaryota</taxon>
        <taxon>Fungi</taxon>
        <taxon>Dikarya</taxon>
        <taxon>Basidiomycota</taxon>
        <taxon>Agaricomycotina</taxon>
        <taxon>Agaricomycetes</taxon>
        <taxon>Agaricomycetidae</taxon>
        <taxon>Agaricales</taxon>
        <taxon>Marasmiineae</taxon>
        <taxon>Mycenaceae</taxon>
        <taxon>Mycena</taxon>
    </lineage>
</organism>
<dbReference type="Proteomes" id="UP001295794">
    <property type="component" value="Unassembled WGS sequence"/>
</dbReference>
<gene>
    <name evidence="1" type="ORF">MYCIT1_LOCUS14400</name>
</gene>